<dbReference type="AlphaFoldDB" id="A0A142JMZ6"/>
<evidence type="ECO:0000313" key="1">
    <source>
        <dbReference type="EMBL" id="AMR79458.1"/>
    </source>
</evidence>
<name>A0A142JMZ6_9BURK</name>
<sequence length="228" mass="24420">MTAGLTVWNTWGTVQVDDTWANLSLRYKVQVNTTVTGVNGSRGYEGTLTLPCDTPLLFMKPTASACIKACQNNGNGTWTWTFGTLDPATITTYVFDKPVWLAQSFGLEIYDANGNKTFGDQHKPLRVAGVVQPGAASVQPINFYETPWIYAGLPAGSYAVCASNPGSGEQLAYDNAEAQFSQALYAGIRDRQDGCQMAYVPVASIPGDASPGSFVPPQFIIIADVMGL</sequence>
<gene>
    <name evidence="1" type="ORF">A2G96_17870</name>
</gene>
<proteinExistence type="predicted"/>
<keyword evidence="2" id="KW-1185">Reference proteome</keyword>
<protein>
    <submittedName>
        <fullName evidence="1">Uncharacterized protein</fullName>
    </submittedName>
</protein>
<dbReference type="STRING" id="1796606.A2G96_17870"/>
<dbReference type="KEGG" id="cnan:A2G96_17870"/>
<dbReference type="OrthoDB" id="8161473at2"/>
<reference evidence="1 2" key="1">
    <citation type="submission" date="2016-03" db="EMBL/GenBank/DDBJ databases">
        <title>Complete genome sequence of a novel chlorpyrifos degrading bacterium, Cupriavidus nantongensis sp. X1.</title>
        <authorList>
            <person name="Fang L."/>
        </authorList>
    </citation>
    <scope>NUCLEOTIDE SEQUENCE [LARGE SCALE GENOMIC DNA]</scope>
    <source>
        <strain evidence="1 2">X1</strain>
    </source>
</reference>
<evidence type="ECO:0000313" key="2">
    <source>
        <dbReference type="Proteomes" id="UP000075238"/>
    </source>
</evidence>
<dbReference type="Proteomes" id="UP000075238">
    <property type="component" value="Chromosome 1"/>
</dbReference>
<accession>A0A142JMZ6</accession>
<organism evidence="1 2">
    <name type="scientific">Cupriavidus nantongensis</name>
    <dbReference type="NCBI Taxonomy" id="1796606"/>
    <lineage>
        <taxon>Bacteria</taxon>
        <taxon>Pseudomonadati</taxon>
        <taxon>Pseudomonadota</taxon>
        <taxon>Betaproteobacteria</taxon>
        <taxon>Burkholderiales</taxon>
        <taxon>Burkholderiaceae</taxon>
        <taxon>Cupriavidus</taxon>
    </lineage>
</organism>
<dbReference type="EMBL" id="CP014844">
    <property type="protein sequence ID" value="AMR79458.1"/>
    <property type="molecule type" value="Genomic_DNA"/>
</dbReference>
<dbReference type="RefSeq" id="WP_062801423.1">
    <property type="nucleotide sequence ID" value="NZ_CP014844.1"/>
</dbReference>